<dbReference type="InterPro" id="IPR036224">
    <property type="entry name" value="GINS_bundle-like_dom_sf"/>
</dbReference>
<gene>
    <name evidence="3" type="ORF">XAT740_LOCUS6478</name>
</gene>
<comment type="similarity">
    <text evidence="1">Belongs to the PC-esterase family.</text>
</comment>
<evidence type="ECO:0000313" key="3">
    <source>
        <dbReference type="EMBL" id="CAF0870711.1"/>
    </source>
</evidence>
<feature type="region of interest" description="Disordered" evidence="2">
    <location>
        <begin position="524"/>
        <end position="550"/>
    </location>
</feature>
<reference evidence="3" key="1">
    <citation type="submission" date="2021-02" db="EMBL/GenBank/DDBJ databases">
        <authorList>
            <person name="Nowell W R."/>
        </authorList>
    </citation>
    <scope>NUCLEOTIDE SEQUENCE</scope>
</reference>
<evidence type="ECO:0000256" key="2">
    <source>
        <dbReference type="SAM" id="MobiDB-lite"/>
    </source>
</evidence>
<keyword evidence="4" id="KW-1185">Reference proteome</keyword>
<comment type="caution">
    <text evidence="3">The sequence shown here is derived from an EMBL/GenBank/DDBJ whole genome shotgun (WGS) entry which is preliminary data.</text>
</comment>
<dbReference type="EMBL" id="CAJNOR010000294">
    <property type="protein sequence ID" value="CAF0870711.1"/>
    <property type="molecule type" value="Genomic_DNA"/>
</dbReference>
<dbReference type="SUPFAM" id="SSF158573">
    <property type="entry name" value="GINS helical bundle-like"/>
    <property type="match status" value="1"/>
</dbReference>
<accession>A0A813XBP9</accession>
<name>A0A813XBP9_ADIRI</name>
<dbReference type="InterPro" id="IPR038749">
    <property type="entry name" value="Sld5_GINS_A"/>
</dbReference>
<evidence type="ECO:0000313" key="4">
    <source>
        <dbReference type="Proteomes" id="UP000663828"/>
    </source>
</evidence>
<dbReference type="InterPro" id="IPR036514">
    <property type="entry name" value="SGNH_hydro_sf"/>
</dbReference>
<organism evidence="3 4">
    <name type="scientific">Adineta ricciae</name>
    <name type="common">Rotifer</name>
    <dbReference type="NCBI Taxonomy" id="249248"/>
    <lineage>
        <taxon>Eukaryota</taxon>
        <taxon>Metazoa</taxon>
        <taxon>Spiralia</taxon>
        <taxon>Gnathifera</taxon>
        <taxon>Rotifera</taxon>
        <taxon>Eurotatoria</taxon>
        <taxon>Bdelloidea</taxon>
        <taxon>Adinetida</taxon>
        <taxon>Adinetidae</taxon>
        <taxon>Adineta</taxon>
    </lineage>
</organism>
<dbReference type="CDD" id="cd11711">
    <property type="entry name" value="GINS_A_Sld5"/>
    <property type="match status" value="1"/>
</dbReference>
<proteinExistence type="inferred from homology"/>
<protein>
    <submittedName>
        <fullName evidence="3">Uncharacterized protein</fullName>
    </submittedName>
</protein>
<dbReference type="PANTHER" id="PTHR14469:SF0">
    <property type="entry name" value="FAMILY WITH SEQUENCE SIMILARITY 113"/>
    <property type="match status" value="1"/>
</dbReference>
<sequence length="701" mass="81910">MDENNSIPLTSQMDFTEEEDDDDIMTSQELFQRLQQAWLNEKYSPVLLKHENLLVLATFELLDDIEKRLKASEHKTTSFRWLMHRTEYNRLYFILCSYIRTRCFKIEEYPAAALNSEELLSPEECVYAHTYLNNMKQHLKKSVLTELKSEQQQQNDDNGLVQLLPKPNLNEFAFFRVDQSVNGVILSNEQNHNGTSNDIIDFRTDDQYIMQFRHIHKILYHAMTSSLDNLTSKDVKNLLHDKYILILGDSVVRGLYKDLIKFYNSNDLISEDELRIKGENRFSGDRLISGGIQKGLTNGIDYEEVREYSAGGRLRLRFYFLTKCYSSYVKDIIFNDIKSQAVKPDMIIMNSCVWDMSRYGTCAMRSYQRNLEYIMNSVRQMLPNALFLWLSALPVSNSSRGGVMVPSAEYIRPILPGLIRDGNYRSLQTCHLHSVLYIDLHSVFSTMLHLRRPDGIHWLPVGIRLMNEILLNHVMAYYHGVQNFKCPSLRRDLGNKINVFKQRLREYSQRTHAVQLDQEIPHANYDISGKSDPSKSRRKRMRDNDEEKENLQSHLKVIVNTDIEENRSRTVMIQEPTVKQRKLDVNESVQFDHNYCDIMYDNEFEGLNLLHYSPCDIEESENLPFISNIQEMIHQKAAVRSKQDISTMSSQSLLIPCEQKKFCEPDYIILSSDDDDEPEKSSNPASCFMTILPIYLLNRLY</sequence>
<dbReference type="PANTHER" id="PTHR14469">
    <property type="entry name" value="SARCOMA ANTIGEN NY-SAR-23"/>
    <property type="match status" value="1"/>
</dbReference>
<evidence type="ECO:0000256" key="1">
    <source>
        <dbReference type="ARBA" id="ARBA00037957"/>
    </source>
</evidence>
<dbReference type="Gene3D" id="1.20.58.1030">
    <property type="match status" value="1"/>
</dbReference>
<dbReference type="SUPFAM" id="SSF52266">
    <property type="entry name" value="SGNH hydrolase"/>
    <property type="match status" value="1"/>
</dbReference>
<dbReference type="AlphaFoldDB" id="A0A813XBP9"/>
<dbReference type="Proteomes" id="UP000663828">
    <property type="component" value="Unassembled WGS sequence"/>
</dbReference>
<dbReference type="Gene3D" id="3.40.50.1110">
    <property type="entry name" value="SGNH hydrolase"/>
    <property type="match status" value="1"/>
</dbReference>